<comment type="caution">
    <text evidence="15">The sequence shown here is derived from an EMBL/GenBank/DDBJ whole genome shotgun (WGS) entry which is preliminary data.</text>
</comment>
<evidence type="ECO:0000256" key="2">
    <source>
        <dbReference type="ARBA" id="ARBA00001966"/>
    </source>
</evidence>
<dbReference type="GO" id="GO:0051539">
    <property type="term" value="F:4 iron, 4 sulfur cluster binding"/>
    <property type="evidence" value="ECO:0007669"/>
    <property type="project" value="UniProtKB-KW"/>
</dbReference>
<dbReference type="GO" id="GO:0043546">
    <property type="term" value="F:molybdopterin cofactor binding"/>
    <property type="evidence" value="ECO:0007669"/>
    <property type="project" value="InterPro"/>
</dbReference>
<dbReference type="GO" id="GO:0042128">
    <property type="term" value="P:nitrate assimilation"/>
    <property type="evidence" value="ECO:0007669"/>
    <property type="project" value="UniProtKB-KW"/>
</dbReference>
<dbReference type="InterPro" id="IPR006657">
    <property type="entry name" value="MoPterin_dinucl-bd_dom"/>
</dbReference>
<dbReference type="PANTHER" id="PTHR43105">
    <property type="entry name" value="RESPIRATORY NITRATE REDUCTASE"/>
    <property type="match status" value="1"/>
</dbReference>
<dbReference type="InterPro" id="IPR013482">
    <property type="entry name" value="Molybde_CF_guanTrfase"/>
</dbReference>
<feature type="compositionally biased region" description="Polar residues" evidence="13">
    <location>
        <begin position="1896"/>
        <end position="1905"/>
    </location>
</feature>
<keyword evidence="10" id="KW-0534">Nitrate assimilation</keyword>
<comment type="similarity">
    <text evidence="3">Belongs to the prokaryotic molybdopterin-containing oxidoreductase family. NasA/NapA/NarB subfamily.</text>
</comment>
<dbReference type="Gene3D" id="2.20.25.90">
    <property type="entry name" value="ADC-like domains"/>
    <property type="match status" value="1"/>
</dbReference>
<keyword evidence="12" id="KW-0501">Molybdenum cofactor biosynthesis</keyword>
<dbReference type="PANTHER" id="PTHR43105:SF10">
    <property type="entry name" value="NADH-QUINONE OXIDOREDUCTASE SUBUNIT G"/>
    <property type="match status" value="1"/>
</dbReference>
<evidence type="ECO:0000256" key="1">
    <source>
        <dbReference type="ARBA" id="ARBA00001942"/>
    </source>
</evidence>
<dbReference type="InterPro" id="IPR029044">
    <property type="entry name" value="Nucleotide-diphossugar_trans"/>
</dbReference>
<gene>
    <name evidence="15" type="ORF">C2S_12891</name>
</gene>
<dbReference type="InterPro" id="IPR010730">
    <property type="entry name" value="HET"/>
</dbReference>
<keyword evidence="11" id="KW-0342">GTP-binding</keyword>
<dbReference type="InterPro" id="IPR050123">
    <property type="entry name" value="Prok_molybdopt-oxidoreductase"/>
</dbReference>
<evidence type="ECO:0000256" key="11">
    <source>
        <dbReference type="ARBA" id="ARBA00023134"/>
    </source>
</evidence>
<dbReference type="GO" id="GO:0005525">
    <property type="term" value="F:GTP binding"/>
    <property type="evidence" value="ECO:0007669"/>
    <property type="project" value="UniProtKB-KW"/>
</dbReference>
<dbReference type="Pfam" id="PF01568">
    <property type="entry name" value="Molydop_binding"/>
    <property type="match status" value="1"/>
</dbReference>
<evidence type="ECO:0000256" key="10">
    <source>
        <dbReference type="ARBA" id="ARBA00023063"/>
    </source>
</evidence>
<evidence type="ECO:0000256" key="5">
    <source>
        <dbReference type="ARBA" id="ARBA00022505"/>
    </source>
</evidence>
<feature type="compositionally biased region" description="Basic and acidic residues" evidence="13">
    <location>
        <begin position="1873"/>
        <end position="1895"/>
    </location>
</feature>
<dbReference type="GO" id="GO:0006777">
    <property type="term" value="P:Mo-molybdopterin cofactor biosynthetic process"/>
    <property type="evidence" value="ECO:0007669"/>
    <property type="project" value="UniProtKB-KW"/>
</dbReference>
<sequence length="2558" mass="289980">MWLINTKTYKLENFVNPPCTYSILSHTWEGDEVLFQDMESLPHARSKTGWKKIEMTCEASRQANISHSWIDTCCIDKRSSAELSEAINSMFAWYKQSSVCYVYLSDLVFPRSPVDTEIPKSYAAVAFSKLEHELKTCRWFTRGWTLQELIAPGQVMFHDQNWNRIGSRAPGSDVRFIKVLEELTGIPSPVLEYKTDIATIPVAQRMSWAASRETTRIEDIAYCLLGIFDVNMPLLYGEGSKSFFRLQEEIVKNHDDLSLFAWKQDAASYGIGILRGCFANSPAEFAHWLNAHIEVNGFESGMEVTSKNVKLDGRVLKQEDYPAGIGHGVDCIFDLGVTDPDDDYFSLGILLASSSRGITHFRFKPCELIKLPPSKVLLHKDDYYDDYHSHNIYWEEKQVREELERKSISIRKSITVQEIRMMGHHQKPVFKIHWNKDVLKVLKSVNGQSTKEYIPSFECHPSSASHEDGTLIWVTDFELQIYPEHRVSFVLVNGLHLESHGYRPATGFGQAKLPRPVFWALLLGEGRAYVTSEREEWDDQSTVIEILDEIDEDISEIVRQIKRMDHHERGIFVRESLMERHSDEVGHLFDKGLARLYKPLEHRHSFRLLHLEPSLDHSADLKGLLHHATLSDYNYDLIEPYTSLSYVWGDASHKGVIHLGGRAMEITASLDAALSDMRDRSRVFRNWADALCIVQSNNTEKGVQVAIMGRIYSTAHHTVIHLGKSPQGFEKLVKDLKVQMDVVDCMRRNLLSKPWFRRVWIFQELVLSTDVWVQCGDLRMRWHHFCNIVETKNAVAAMLLDTLCDDEAGAQEESKTMTLELLQDIRSLTKDEAATLDSYKKTWTKYDEQRQKLFRACFKTWIEWANAQWDPTTRLRDVQHIIDALTHHANDPKTSPLSGKRLAITPSYHCALVPEESRESDIVAMLVNRYKHPLILAGGKSTRMGSPKHLLPMPNGRALYQHQVEVLRKVCPEAETVYISLAQDSETDDLLRNACKASYKATPGENSVEIILDLESSQGDESKGPAAGLLAAYESDPQATWLVVACDYPCITSSALQELQERYKPPVTCFKNHEGFCEPLLGIWSPEAISHLKENCKAGKLSPSKAVRELGGRTYLPDESEALLRNVNIRSEWEDTLRSFKDEPTDNFIEEPLEVLNGCGLDIGVKDGKVVGVRGRATDRVNKGRLGPKGLNGWKAINSKERLTHPLIRRNGKLERATWDEAMDLIVRKSKQLVEKLTAHSIAFYTSGQLFLEEYYVLALIGKAGLNTLHMDGNTRLCTATAAASMRESFGSDGQPGSYTDIDYTDCLFMVGHNMAATQTVLWSRVLDRLAGPTPPKLIVVDPRYSESASKATLHLAPKIGTNLALLNGIQHLMFKNGWINEAYVSKHVVGLEDLKSTVEGYNPERVAEITGVPASKIEEAARILGQTPSLLSSALQGVYQSNQATASACQINNIHLLRGLIGKAGSGIFQMNGQPTAQNNRETGCDGEFPGFRNHQNAKHMQELADLWNINNIQVPHWNEPTHIHNILTFMEKGSIRMVWVSGTNPLVSLPNLPKVRDIFTQPELFVICQDIYMTETASIADVVLPAAQWGEKTGCFTNVDRTVHLSHKAVEPPGEAKPDLEIFLDYSRRMGFKNKEDGPLTPWTQPEEVFEAWKRLSAGRPCDYTGMSYGKLTGGSGIQWPCNEQYPVGKERLFDDGVFFTDIDYCESYGHDLQTGVPYSEEYYKELRPAGRAILKTCDYVAPYEDPDDEYPLRLSTGRNVYHFHTRTKTGRTALQKACPEPEIRISEKDAETHDVKTGDMAVIKSRRGEVEMKVKVGKISQGQAFIPFHFGYWDTKDGRARAANELTITEWDPISKQPTFKSGAISITKVPEDRPTAKERQSEALAKAEKNDAATSSATESDLSNRERQLETWLGETYESILLLRDITEQLLDHLVADSEAHSGVRILIQITKDTTKRLKPHVDKFGENQARGRHAAHTLRDSLFPKSDNTPSQLQVLEALLSLQVYLAHLRVGLEALNPVSQAIWDEDFFQAVLYAISQVKRMQDWVTTQIKVRAPQALLVPCKVVSVPQSTAQPAGINQQGYTLESMEMVQPRVGQTIGQDFTSQQFKGAGRTWPELSATPDTDALFKNGRDPHASEGSTRSTTVEVLGAENDLPWRYKWGDFIALSYVWGYPKRKEGEPPYLITVDGVAFEVGPNLYFALAQLSRSIRIRQGFKVWIDAICINQADLDERSQQVTRMRDIYQSAWQVVIWLGPEEHDSSLAISALYWLACESEQTKPMERFYTEEFSVDLRPLVIIWPRYKSSMKKDVYRALFHFFTRPYWRRMWIVQEVAMGNMNSPVICGNACISWNDLYRAVGIIAADESRFGREILETVQPRILPAWSFEFARDRLLHERTWAPERMWKIHQTMTKIQNNQRLAPLSTKWEDLVRALNIARDSLITEEKDRVYGILGIKAIADRVHIEPDYKLSLSVIYTNFTEELLSKGDMNILRLASGHGGTRLLSGRLASIAFPPGQYAGPVHRRQPHSFEECTMPTDTLVRRFQGQLFQIWLSF</sequence>
<keyword evidence="7" id="KW-0560">Oxidoreductase</keyword>
<dbReference type="PROSITE" id="PS51669">
    <property type="entry name" value="4FE4S_MOW_BIS_MGD"/>
    <property type="match status" value="1"/>
</dbReference>
<dbReference type="SUPFAM" id="SSF53448">
    <property type="entry name" value="Nucleotide-diphospho-sugar transferases"/>
    <property type="match status" value="1"/>
</dbReference>
<accession>A0A9Q9UHP8</accession>
<keyword evidence="11" id="KW-0547">Nucleotide-binding</keyword>
<dbReference type="Pfam" id="PF00384">
    <property type="entry name" value="Molybdopterin"/>
    <property type="match status" value="1"/>
</dbReference>
<keyword evidence="9" id="KW-0411">Iron-sulfur</keyword>
<dbReference type="CDD" id="cd02503">
    <property type="entry name" value="MobA"/>
    <property type="match status" value="1"/>
</dbReference>
<dbReference type="Gene3D" id="2.40.40.20">
    <property type="match status" value="1"/>
</dbReference>
<dbReference type="InterPro" id="IPR006656">
    <property type="entry name" value="Mopterin_OxRdtase"/>
</dbReference>
<dbReference type="Pfam" id="PF06985">
    <property type="entry name" value="HET"/>
    <property type="match status" value="3"/>
</dbReference>
<dbReference type="InterPro" id="IPR025877">
    <property type="entry name" value="MobA-like_NTP_Trfase"/>
</dbReference>
<dbReference type="InterPro" id="IPR041957">
    <property type="entry name" value="CT_Nitrate-R-NapA-like"/>
</dbReference>
<dbReference type="EMBL" id="CABFJX010000421">
    <property type="protein sequence ID" value="VTT83832.1"/>
    <property type="molecule type" value="Genomic_DNA"/>
</dbReference>
<evidence type="ECO:0000256" key="12">
    <source>
        <dbReference type="ARBA" id="ARBA00023150"/>
    </source>
</evidence>
<comment type="cofactor">
    <cofactor evidence="1">
        <name>Mo-bis(molybdopterin guanine dinucleotide)</name>
        <dbReference type="ChEBI" id="CHEBI:60539"/>
    </cofactor>
</comment>
<dbReference type="InterPro" id="IPR009010">
    <property type="entry name" value="Asp_de-COase-like_dom_sf"/>
</dbReference>
<name>A0A9Q9UHP8_FUSFU</name>
<dbReference type="CDD" id="cd02791">
    <property type="entry name" value="MopB_CT_Nitrate-R-NapA-like"/>
    <property type="match status" value="1"/>
</dbReference>
<keyword evidence="5" id="KW-0500">Molybdenum</keyword>
<evidence type="ECO:0000256" key="6">
    <source>
        <dbReference type="ARBA" id="ARBA00022723"/>
    </source>
</evidence>
<reference evidence="15" key="1">
    <citation type="submission" date="2019-05" db="EMBL/GenBank/DDBJ databases">
        <authorList>
            <person name="Piombo E."/>
        </authorList>
    </citation>
    <scope>NUCLEOTIDE SEQUENCE</scope>
    <source>
        <strain evidence="15">C2S</strain>
    </source>
</reference>
<evidence type="ECO:0000256" key="7">
    <source>
        <dbReference type="ARBA" id="ARBA00023002"/>
    </source>
</evidence>
<dbReference type="GO" id="GO:0016779">
    <property type="term" value="F:nucleotidyltransferase activity"/>
    <property type="evidence" value="ECO:0007669"/>
    <property type="project" value="UniProtKB-ARBA"/>
</dbReference>
<dbReference type="Proteomes" id="UP000760494">
    <property type="component" value="Unassembled WGS sequence"/>
</dbReference>
<feature type="region of interest" description="Disordered" evidence="13">
    <location>
        <begin position="1871"/>
        <end position="1909"/>
    </location>
</feature>
<keyword evidence="6" id="KW-0479">Metal-binding</keyword>
<dbReference type="CDD" id="cd02754">
    <property type="entry name" value="MopB_Nitrate-R-NapA-like"/>
    <property type="match status" value="1"/>
</dbReference>
<dbReference type="Pfam" id="PF12804">
    <property type="entry name" value="NTP_transf_3"/>
    <property type="match status" value="1"/>
</dbReference>
<dbReference type="GO" id="GO:0016491">
    <property type="term" value="F:oxidoreductase activity"/>
    <property type="evidence" value="ECO:0007669"/>
    <property type="project" value="UniProtKB-KW"/>
</dbReference>
<evidence type="ECO:0000313" key="15">
    <source>
        <dbReference type="EMBL" id="VTT83832.1"/>
    </source>
</evidence>
<comment type="cofactor">
    <cofactor evidence="2">
        <name>[4Fe-4S] cluster</name>
        <dbReference type="ChEBI" id="CHEBI:49883"/>
    </cofactor>
</comment>
<dbReference type="SUPFAM" id="SSF53706">
    <property type="entry name" value="Formate dehydrogenase/DMSO reductase, domains 1-3"/>
    <property type="match status" value="1"/>
</dbReference>
<organism evidence="15 16">
    <name type="scientific">Fusarium fujikuroi</name>
    <name type="common">Bakanae and foot rot disease fungus</name>
    <name type="synonym">Gibberella fujikuroi</name>
    <dbReference type="NCBI Taxonomy" id="5127"/>
    <lineage>
        <taxon>Eukaryota</taxon>
        <taxon>Fungi</taxon>
        <taxon>Dikarya</taxon>
        <taxon>Ascomycota</taxon>
        <taxon>Pezizomycotina</taxon>
        <taxon>Sordariomycetes</taxon>
        <taxon>Hypocreomycetidae</taxon>
        <taxon>Hypocreales</taxon>
        <taxon>Nectriaceae</taxon>
        <taxon>Fusarium</taxon>
        <taxon>Fusarium fujikuroi species complex</taxon>
    </lineage>
</organism>
<keyword evidence="8" id="KW-0408">Iron</keyword>
<evidence type="ECO:0000256" key="4">
    <source>
        <dbReference type="ARBA" id="ARBA00022485"/>
    </source>
</evidence>
<proteinExistence type="inferred from homology"/>
<evidence type="ECO:0000256" key="13">
    <source>
        <dbReference type="SAM" id="MobiDB-lite"/>
    </source>
</evidence>
<evidence type="ECO:0000256" key="3">
    <source>
        <dbReference type="ARBA" id="ARBA00008747"/>
    </source>
</evidence>
<evidence type="ECO:0000313" key="16">
    <source>
        <dbReference type="Proteomes" id="UP000760494"/>
    </source>
</evidence>
<dbReference type="Gene3D" id="3.40.228.10">
    <property type="entry name" value="Dimethylsulfoxide Reductase, domain 2"/>
    <property type="match status" value="1"/>
</dbReference>
<dbReference type="Pfam" id="PF04879">
    <property type="entry name" value="Molybdop_Fe4S4"/>
    <property type="match status" value="1"/>
</dbReference>
<evidence type="ECO:0000259" key="14">
    <source>
        <dbReference type="PROSITE" id="PS51669"/>
    </source>
</evidence>
<dbReference type="InterPro" id="IPR006963">
    <property type="entry name" value="Mopterin_OxRdtase_4Fe-4S_dom"/>
</dbReference>
<dbReference type="SUPFAM" id="SSF50692">
    <property type="entry name" value="ADC-like"/>
    <property type="match status" value="1"/>
</dbReference>
<evidence type="ECO:0000256" key="9">
    <source>
        <dbReference type="ARBA" id="ARBA00023014"/>
    </source>
</evidence>
<protein>
    <recommendedName>
        <fullName evidence="14">4Fe-4S Mo/W bis-MGD-type domain-containing protein</fullName>
    </recommendedName>
</protein>
<dbReference type="Gene3D" id="3.90.550.10">
    <property type="entry name" value="Spore Coat Polysaccharide Biosynthesis Protein SpsA, Chain A"/>
    <property type="match status" value="1"/>
</dbReference>
<keyword evidence="4" id="KW-0004">4Fe-4S</keyword>
<dbReference type="Gene3D" id="3.40.50.740">
    <property type="match status" value="1"/>
</dbReference>
<evidence type="ECO:0000256" key="8">
    <source>
        <dbReference type="ARBA" id="ARBA00023004"/>
    </source>
</evidence>
<dbReference type="GO" id="GO:0046872">
    <property type="term" value="F:metal ion binding"/>
    <property type="evidence" value="ECO:0007669"/>
    <property type="project" value="UniProtKB-KW"/>
</dbReference>
<feature type="domain" description="4Fe-4S Mo/W bis-MGD-type" evidence="14">
    <location>
        <begin position="1143"/>
        <end position="1201"/>
    </location>
</feature>